<organism evidence="2 3">
    <name type="scientific">Deinococcus aluminii</name>
    <dbReference type="NCBI Taxonomy" id="1656885"/>
    <lineage>
        <taxon>Bacteria</taxon>
        <taxon>Thermotogati</taxon>
        <taxon>Deinococcota</taxon>
        <taxon>Deinococci</taxon>
        <taxon>Deinococcales</taxon>
        <taxon>Deinococcaceae</taxon>
        <taxon>Deinococcus</taxon>
    </lineage>
</organism>
<feature type="transmembrane region" description="Helical" evidence="1">
    <location>
        <begin position="93"/>
        <end position="113"/>
    </location>
</feature>
<evidence type="ECO:0000256" key="1">
    <source>
        <dbReference type="SAM" id="Phobius"/>
    </source>
</evidence>
<keyword evidence="1" id="KW-1133">Transmembrane helix</keyword>
<keyword evidence="1" id="KW-0812">Transmembrane</keyword>
<accession>A0ABP9XEW5</accession>
<evidence type="ECO:0000313" key="3">
    <source>
        <dbReference type="Proteomes" id="UP001404956"/>
    </source>
</evidence>
<comment type="caution">
    <text evidence="2">The sequence shown here is derived from an EMBL/GenBank/DDBJ whole genome shotgun (WGS) entry which is preliminary data.</text>
</comment>
<keyword evidence="3" id="KW-1185">Reference proteome</keyword>
<reference evidence="2 3" key="1">
    <citation type="submission" date="2024-02" db="EMBL/GenBank/DDBJ databases">
        <title>Deinococcus aluminii NBRC 112889.</title>
        <authorList>
            <person name="Ichikawa N."/>
            <person name="Katano-Makiyama Y."/>
            <person name="Hidaka K."/>
        </authorList>
    </citation>
    <scope>NUCLEOTIDE SEQUENCE [LARGE SCALE GENOMIC DNA]</scope>
    <source>
        <strain evidence="2 3">NBRC 112889</strain>
    </source>
</reference>
<protein>
    <submittedName>
        <fullName evidence="2">Uncharacterized protein</fullName>
    </submittedName>
</protein>
<feature type="transmembrane region" description="Helical" evidence="1">
    <location>
        <begin position="61"/>
        <end position="81"/>
    </location>
</feature>
<keyword evidence="1" id="KW-0472">Membrane</keyword>
<proteinExistence type="predicted"/>
<dbReference type="Proteomes" id="UP001404956">
    <property type="component" value="Unassembled WGS sequence"/>
</dbReference>
<sequence length="116" mass="12331">MQNFVQSARPFIPTFRDFLQTLPVLLAIFFLGGGVDAQTIDQALGSDVTSKGCTLINSVESSIALKLLCGAVVLWGIIKFIPTRKDGVGQMIAGVVGFLVVSKFTTIMGVFGMKCG</sequence>
<evidence type="ECO:0000313" key="2">
    <source>
        <dbReference type="EMBL" id="GAA5533904.1"/>
    </source>
</evidence>
<dbReference type="RefSeq" id="WP_345454742.1">
    <property type="nucleotide sequence ID" value="NZ_BAABRV010000005.1"/>
</dbReference>
<dbReference type="EMBL" id="BAABRV010000005">
    <property type="protein sequence ID" value="GAA5533904.1"/>
    <property type="molecule type" value="Genomic_DNA"/>
</dbReference>
<gene>
    <name evidence="2" type="ORF">Dalu01_02312</name>
</gene>
<name>A0ABP9XEW5_9DEIO</name>